<dbReference type="HOGENOM" id="CLU_2443671_0_0_1"/>
<keyword evidence="2" id="KW-1185">Reference proteome</keyword>
<reference evidence="1 2" key="2">
    <citation type="journal article" date="2010" name="Nucleic Acids Res.">
        <title>BeetleBase in 2010: revisions to provide comprehensive genomic information for Tribolium castaneum.</title>
        <authorList>
            <person name="Kim H.S."/>
            <person name="Murphy T."/>
            <person name="Xia J."/>
            <person name="Caragea D."/>
            <person name="Park Y."/>
            <person name="Beeman R.W."/>
            <person name="Lorenzen M.D."/>
            <person name="Butcher S."/>
            <person name="Manak J.R."/>
            <person name="Brown S.J."/>
        </authorList>
    </citation>
    <scope>GENOME REANNOTATION</scope>
    <source>
        <strain evidence="1 2">Georgia GA2</strain>
    </source>
</reference>
<dbReference type="InParanoid" id="D6WGI0"/>
<organism evidence="1 2">
    <name type="scientific">Tribolium castaneum</name>
    <name type="common">Red flour beetle</name>
    <dbReference type="NCBI Taxonomy" id="7070"/>
    <lineage>
        <taxon>Eukaryota</taxon>
        <taxon>Metazoa</taxon>
        <taxon>Ecdysozoa</taxon>
        <taxon>Arthropoda</taxon>
        <taxon>Hexapoda</taxon>
        <taxon>Insecta</taxon>
        <taxon>Pterygota</taxon>
        <taxon>Neoptera</taxon>
        <taxon>Endopterygota</taxon>
        <taxon>Coleoptera</taxon>
        <taxon>Polyphaga</taxon>
        <taxon>Cucujiformia</taxon>
        <taxon>Tenebrionidae</taxon>
        <taxon>Tenebrionidae incertae sedis</taxon>
        <taxon>Tribolium</taxon>
    </lineage>
</organism>
<sequence>MKALQRTIKRIESQAKLRLIVSTIMTCRQRIGCDPNTKNNNKVVTRSLLSPYPTNSNIIAKRQTLESRVDWSYVFTVDDHNRVTRIYLDF</sequence>
<proteinExistence type="predicted"/>
<accession>D6WGI0</accession>
<name>D6WGI0_TRICA</name>
<dbReference type="Proteomes" id="UP000007266">
    <property type="component" value="Linkage group 3"/>
</dbReference>
<protein>
    <submittedName>
        <fullName evidence="1">Uncharacterized protein</fullName>
    </submittedName>
</protein>
<evidence type="ECO:0000313" key="2">
    <source>
        <dbReference type="Proteomes" id="UP000007266"/>
    </source>
</evidence>
<reference evidence="1 2" key="1">
    <citation type="journal article" date="2008" name="Nature">
        <title>The genome of the model beetle and pest Tribolium castaneum.</title>
        <authorList>
            <consortium name="Tribolium Genome Sequencing Consortium"/>
            <person name="Richards S."/>
            <person name="Gibbs R.A."/>
            <person name="Weinstock G.M."/>
            <person name="Brown S.J."/>
            <person name="Denell R."/>
            <person name="Beeman R.W."/>
            <person name="Gibbs R."/>
            <person name="Beeman R.W."/>
            <person name="Brown S.J."/>
            <person name="Bucher G."/>
            <person name="Friedrich M."/>
            <person name="Grimmelikhuijzen C.J."/>
            <person name="Klingler M."/>
            <person name="Lorenzen M."/>
            <person name="Richards S."/>
            <person name="Roth S."/>
            <person name="Schroder R."/>
            <person name="Tautz D."/>
            <person name="Zdobnov E.M."/>
            <person name="Muzny D."/>
            <person name="Gibbs R.A."/>
            <person name="Weinstock G.M."/>
            <person name="Attaway T."/>
            <person name="Bell S."/>
            <person name="Buhay C.J."/>
            <person name="Chandrabose M.N."/>
            <person name="Chavez D."/>
            <person name="Clerk-Blankenburg K.P."/>
            <person name="Cree A."/>
            <person name="Dao M."/>
            <person name="Davis C."/>
            <person name="Chacko J."/>
            <person name="Dinh H."/>
            <person name="Dugan-Rocha S."/>
            <person name="Fowler G."/>
            <person name="Garner T.T."/>
            <person name="Garnes J."/>
            <person name="Gnirke A."/>
            <person name="Hawes A."/>
            <person name="Hernandez J."/>
            <person name="Hines S."/>
            <person name="Holder M."/>
            <person name="Hume J."/>
            <person name="Jhangiani S.N."/>
            <person name="Joshi V."/>
            <person name="Khan Z.M."/>
            <person name="Jackson L."/>
            <person name="Kovar C."/>
            <person name="Kowis A."/>
            <person name="Lee S."/>
            <person name="Lewis L.R."/>
            <person name="Margolis J."/>
            <person name="Morgan M."/>
            <person name="Nazareth L.V."/>
            <person name="Nguyen N."/>
            <person name="Okwuonu G."/>
            <person name="Parker D."/>
            <person name="Richards S."/>
            <person name="Ruiz S.J."/>
            <person name="Santibanez J."/>
            <person name="Savard J."/>
            <person name="Scherer S.E."/>
            <person name="Schneider B."/>
            <person name="Sodergren E."/>
            <person name="Tautz D."/>
            <person name="Vattahil S."/>
            <person name="Villasana D."/>
            <person name="White C.S."/>
            <person name="Wright R."/>
            <person name="Park Y."/>
            <person name="Beeman R.W."/>
            <person name="Lord J."/>
            <person name="Oppert B."/>
            <person name="Lorenzen M."/>
            <person name="Brown S."/>
            <person name="Wang L."/>
            <person name="Savard J."/>
            <person name="Tautz D."/>
            <person name="Richards S."/>
            <person name="Weinstock G."/>
            <person name="Gibbs R.A."/>
            <person name="Liu Y."/>
            <person name="Worley K."/>
            <person name="Weinstock G."/>
            <person name="Elsik C.G."/>
            <person name="Reese J.T."/>
            <person name="Elhaik E."/>
            <person name="Landan G."/>
            <person name="Graur D."/>
            <person name="Arensburger P."/>
            <person name="Atkinson P."/>
            <person name="Beeman R.W."/>
            <person name="Beidler J."/>
            <person name="Brown S.J."/>
            <person name="Demuth J.P."/>
            <person name="Drury D.W."/>
            <person name="Du Y.Z."/>
            <person name="Fujiwara H."/>
            <person name="Lorenzen M."/>
            <person name="Maselli V."/>
            <person name="Osanai M."/>
            <person name="Park Y."/>
            <person name="Robertson H.M."/>
            <person name="Tu Z."/>
            <person name="Wang J.J."/>
            <person name="Wang S."/>
            <person name="Richards S."/>
            <person name="Song H."/>
            <person name="Zhang L."/>
            <person name="Sodergren E."/>
            <person name="Werner D."/>
            <person name="Stanke M."/>
            <person name="Morgenstern B."/>
            <person name="Solovyev V."/>
            <person name="Kosarev P."/>
            <person name="Brown G."/>
            <person name="Chen H.C."/>
            <person name="Ermolaeva O."/>
            <person name="Hlavina W."/>
            <person name="Kapustin Y."/>
            <person name="Kiryutin B."/>
            <person name="Kitts P."/>
            <person name="Maglott D."/>
            <person name="Pruitt K."/>
            <person name="Sapojnikov V."/>
            <person name="Souvorov A."/>
            <person name="Mackey A.J."/>
            <person name="Waterhouse R.M."/>
            <person name="Wyder S."/>
            <person name="Zdobnov E.M."/>
            <person name="Zdobnov E.M."/>
            <person name="Wyder S."/>
            <person name="Kriventseva E.V."/>
            <person name="Kadowaki T."/>
            <person name="Bork P."/>
            <person name="Aranda M."/>
            <person name="Bao R."/>
            <person name="Beermann A."/>
            <person name="Berns N."/>
            <person name="Bolognesi R."/>
            <person name="Bonneton F."/>
            <person name="Bopp D."/>
            <person name="Brown S.J."/>
            <person name="Bucher G."/>
            <person name="Butts T."/>
            <person name="Chaumot A."/>
            <person name="Denell R.E."/>
            <person name="Ferrier D.E."/>
            <person name="Friedrich M."/>
            <person name="Gordon C.M."/>
            <person name="Jindra M."/>
            <person name="Klingler M."/>
            <person name="Lan Q."/>
            <person name="Lattorff H.M."/>
            <person name="Laudet V."/>
            <person name="von Levetsow C."/>
            <person name="Liu Z."/>
            <person name="Lutz R."/>
            <person name="Lynch J.A."/>
            <person name="da Fonseca R.N."/>
            <person name="Posnien N."/>
            <person name="Reuter R."/>
            <person name="Roth S."/>
            <person name="Savard J."/>
            <person name="Schinko J.B."/>
            <person name="Schmitt C."/>
            <person name="Schoppmeier M."/>
            <person name="Schroder R."/>
            <person name="Shippy T.D."/>
            <person name="Simonnet F."/>
            <person name="Marques-Souza H."/>
            <person name="Tautz D."/>
            <person name="Tomoyasu Y."/>
            <person name="Trauner J."/>
            <person name="Van der Zee M."/>
            <person name="Vervoort M."/>
            <person name="Wittkopp N."/>
            <person name="Wimmer E.A."/>
            <person name="Yang X."/>
            <person name="Jones A.K."/>
            <person name="Sattelle D.B."/>
            <person name="Ebert P.R."/>
            <person name="Nelson D."/>
            <person name="Scott J.G."/>
            <person name="Beeman R.W."/>
            <person name="Muthukrishnan S."/>
            <person name="Kramer K.J."/>
            <person name="Arakane Y."/>
            <person name="Beeman R.W."/>
            <person name="Zhu Q."/>
            <person name="Hogenkamp D."/>
            <person name="Dixit R."/>
            <person name="Oppert B."/>
            <person name="Jiang H."/>
            <person name="Zou Z."/>
            <person name="Marshall J."/>
            <person name="Elpidina E."/>
            <person name="Vinokurov K."/>
            <person name="Oppert C."/>
            <person name="Zou Z."/>
            <person name="Evans J."/>
            <person name="Lu Z."/>
            <person name="Zhao P."/>
            <person name="Sumathipala N."/>
            <person name="Altincicek B."/>
            <person name="Vilcinskas A."/>
            <person name="Williams M."/>
            <person name="Hultmark D."/>
            <person name="Hetru C."/>
            <person name="Jiang H."/>
            <person name="Grimmelikhuijzen C.J."/>
            <person name="Hauser F."/>
            <person name="Cazzamali G."/>
            <person name="Williamson M."/>
            <person name="Park Y."/>
            <person name="Li B."/>
            <person name="Tanaka Y."/>
            <person name="Predel R."/>
            <person name="Neupert S."/>
            <person name="Schachtner J."/>
            <person name="Verleyen P."/>
            <person name="Raible F."/>
            <person name="Bork P."/>
            <person name="Friedrich M."/>
            <person name="Walden K.K."/>
            <person name="Robertson H.M."/>
            <person name="Angeli S."/>
            <person name="Foret S."/>
            <person name="Bucher G."/>
            <person name="Schuetz S."/>
            <person name="Maleszka R."/>
            <person name="Wimmer E.A."/>
            <person name="Beeman R.W."/>
            <person name="Lorenzen M."/>
            <person name="Tomoyasu Y."/>
            <person name="Miller S.C."/>
            <person name="Grossmann D."/>
            <person name="Bucher G."/>
        </authorList>
    </citation>
    <scope>NUCLEOTIDE SEQUENCE [LARGE SCALE GENOMIC DNA]</scope>
    <source>
        <strain evidence="1 2">Georgia GA2</strain>
    </source>
</reference>
<evidence type="ECO:0000313" key="1">
    <source>
        <dbReference type="EMBL" id="EFA00175.1"/>
    </source>
</evidence>
<gene>
    <name evidence="1" type="primary">GLEAN_02997</name>
    <name evidence="1" type="ORF">TcasGA2_TC002997</name>
</gene>
<dbReference type="AlphaFoldDB" id="D6WGI0"/>
<dbReference type="EMBL" id="KQ971321">
    <property type="protein sequence ID" value="EFA00175.1"/>
    <property type="molecule type" value="Genomic_DNA"/>
</dbReference>